<dbReference type="SMART" id="SM00873">
    <property type="entry name" value="B3_4"/>
    <property type="match status" value="1"/>
</dbReference>
<evidence type="ECO:0000313" key="2">
    <source>
        <dbReference type="EMBL" id="VVC03964.1"/>
    </source>
</evidence>
<dbReference type="Proteomes" id="UP000789941">
    <property type="component" value="Unassembled WGS sequence"/>
</dbReference>
<dbReference type="SUPFAM" id="SSF56037">
    <property type="entry name" value="PheT/TilS domain"/>
    <property type="match status" value="1"/>
</dbReference>
<dbReference type="PANTHER" id="PTHR39209">
    <property type="match status" value="1"/>
</dbReference>
<dbReference type="Pfam" id="PF03483">
    <property type="entry name" value="B3_4"/>
    <property type="match status" value="1"/>
</dbReference>
<dbReference type="EC" id="6.1.1.20" evidence="2"/>
<dbReference type="EMBL" id="CABMJJ010000009">
    <property type="protein sequence ID" value="VVC03964.1"/>
    <property type="molecule type" value="Genomic_DNA"/>
</dbReference>
<keyword evidence="2" id="KW-0436">Ligase</keyword>
<dbReference type="GO" id="GO:0004826">
    <property type="term" value="F:phenylalanine-tRNA ligase activity"/>
    <property type="evidence" value="ECO:0007669"/>
    <property type="project" value="UniProtKB-EC"/>
</dbReference>
<sequence length="222" mass="24170">MFEFSTGDSQKLHGLTLGYLVFDNVKVEKTNPELEATLTKTTDLVKKKFTTTDSLATDPLIKGVRQLFSSVGIDPTKERPSGEALIRRILNGSIYRINALVDCNNIISMTFGHPCGIYNAEKINGKIILDIGKEGEYYEGIGGRKLNAANRIVTRDSLGIFGAPTADSARTSVTIETKKALLLIYHPPSVATDQLEQAMEMAKTTMPKISGGQLIQSGVFSI</sequence>
<name>A0A5E4LPP1_9ARCH</name>
<organism evidence="2 3">
    <name type="scientific">Candidatus Bilamarchaeum dharawalense</name>
    <dbReference type="NCBI Taxonomy" id="2885759"/>
    <lineage>
        <taxon>Archaea</taxon>
        <taxon>Candidatus Micrarchaeota</taxon>
        <taxon>Candidatus Micrarchaeia</taxon>
        <taxon>Candidatus Anstonellales</taxon>
        <taxon>Candidatus Bilamarchaeaceae</taxon>
        <taxon>Candidatus Bilamarchaeum</taxon>
    </lineage>
</organism>
<reference evidence="2 3" key="1">
    <citation type="submission" date="2019-08" db="EMBL/GenBank/DDBJ databases">
        <authorList>
            <person name="Vazquez-Campos X."/>
        </authorList>
    </citation>
    <scope>NUCLEOTIDE SEQUENCE [LARGE SCALE GENOMIC DNA]</scope>
    <source>
        <strain evidence="2">LFW-283_2</strain>
    </source>
</reference>
<dbReference type="InterPro" id="IPR005146">
    <property type="entry name" value="B3/B4_tRNA-bd"/>
</dbReference>
<protein>
    <submittedName>
        <fullName evidence="2">Phenylalanine--tRNA ligase beta subunit</fullName>
        <ecNumber evidence="2">6.1.1.20</ecNumber>
    </submittedName>
</protein>
<dbReference type="GO" id="GO:0003723">
    <property type="term" value="F:RNA binding"/>
    <property type="evidence" value="ECO:0007669"/>
    <property type="project" value="InterPro"/>
</dbReference>
<dbReference type="Gene3D" id="3.50.40.10">
    <property type="entry name" value="Phenylalanyl-trna Synthetase, Chain B, domain 3"/>
    <property type="match status" value="1"/>
</dbReference>
<dbReference type="InterPro" id="IPR020825">
    <property type="entry name" value="Phe-tRNA_synthase-like_B3/B4"/>
</dbReference>
<comment type="caution">
    <text evidence="2">The sequence shown here is derived from an EMBL/GenBank/DDBJ whole genome shotgun (WGS) entry which is preliminary data.</text>
</comment>
<gene>
    <name evidence="2" type="primary">pheT_1</name>
    <name evidence="2" type="ORF">LFW2832_00635</name>
</gene>
<feature type="domain" description="B3/B4 tRNA-binding" evidence="1">
    <location>
        <begin position="63"/>
        <end position="211"/>
    </location>
</feature>
<evidence type="ECO:0000313" key="3">
    <source>
        <dbReference type="Proteomes" id="UP000789941"/>
    </source>
</evidence>
<dbReference type="PANTHER" id="PTHR39209:SF2">
    <property type="entry name" value="CYTOPLASMIC PROTEIN"/>
    <property type="match status" value="1"/>
</dbReference>
<evidence type="ECO:0000259" key="1">
    <source>
        <dbReference type="SMART" id="SM00873"/>
    </source>
</evidence>
<dbReference type="AlphaFoldDB" id="A0A5E4LPP1"/>
<proteinExistence type="predicted"/>
<accession>A0A5E4LPP1</accession>